<dbReference type="GO" id="GO:0006261">
    <property type="term" value="P:DNA-templated DNA replication"/>
    <property type="evidence" value="ECO:0007669"/>
    <property type="project" value="TreeGrafter"/>
</dbReference>
<dbReference type="PANTHER" id="PTHR11669:SF52">
    <property type="entry name" value="OS10G0574500 PROTEIN"/>
    <property type="match status" value="1"/>
</dbReference>
<feature type="region of interest" description="Disordered" evidence="1">
    <location>
        <begin position="1"/>
        <end position="42"/>
    </location>
</feature>
<protein>
    <recommendedName>
        <fullName evidence="4">Replication factor C subunit 3</fullName>
    </recommendedName>
</protein>
<evidence type="ECO:0008006" key="4">
    <source>
        <dbReference type="Google" id="ProtNLM"/>
    </source>
</evidence>
<dbReference type="Gene3D" id="1.20.272.10">
    <property type="match status" value="1"/>
</dbReference>
<dbReference type="SUPFAM" id="SSF52540">
    <property type="entry name" value="P-loop containing nucleoside triphosphate hydrolases"/>
    <property type="match status" value="1"/>
</dbReference>
<gene>
    <name evidence="2" type="ORF">C2S53_010516</name>
</gene>
<dbReference type="SUPFAM" id="SSF48019">
    <property type="entry name" value="post-AAA+ oligomerization domain-like"/>
    <property type="match status" value="1"/>
</dbReference>
<dbReference type="InterPro" id="IPR008921">
    <property type="entry name" value="DNA_pol3_clamp-load_cplx_C"/>
</dbReference>
<feature type="compositionally biased region" description="Basic and acidic residues" evidence="1">
    <location>
        <begin position="202"/>
        <end position="212"/>
    </location>
</feature>
<dbReference type="Gene3D" id="1.10.8.60">
    <property type="match status" value="1"/>
</dbReference>
<evidence type="ECO:0000313" key="2">
    <source>
        <dbReference type="EMBL" id="KAH6755652.1"/>
    </source>
</evidence>
<dbReference type="EMBL" id="SDAM02029595">
    <property type="protein sequence ID" value="KAH6755652.1"/>
    <property type="molecule type" value="Genomic_DNA"/>
</dbReference>
<keyword evidence="3" id="KW-1185">Reference proteome</keyword>
<dbReference type="Proteomes" id="UP001190926">
    <property type="component" value="Unassembled WGS sequence"/>
</dbReference>
<feature type="compositionally biased region" description="Polar residues" evidence="1">
    <location>
        <begin position="32"/>
        <end position="41"/>
    </location>
</feature>
<dbReference type="GO" id="GO:0005663">
    <property type="term" value="C:DNA replication factor C complex"/>
    <property type="evidence" value="ECO:0007669"/>
    <property type="project" value="TreeGrafter"/>
</dbReference>
<reference evidence="2 3" key="1">
    <citation type="journal article" date="2021" name="Nat. Commun.">
        <title>Incipient diploidization of the medicinal plant Perilla within 10,000 years.</title>
        <authorList>
            <person name="Zhang Y."/>
            <person name="Shen Q."/>
            <person name="Leng L."/>
            <person name="Zhang D."/>
            <person name="Chen S."/>
            <person name="Shi Y."/>
            <person name="Ning Z."/>
            <person name="Chen S."/>
        </authorList>
    </citation>
    <scope>NUCLEOTIDE SEQUENCE [LARGE SCALE GENOMIC DNA]</scope>
    <source>
        <strain evidence="3">cv. PC099</strain>
    </source>
</reference>
<accession>A0AAD4NWY5</accession>
<dbReference type="GO" id="GO:0003689">
    <property type="term" value="F:DNA clamp loader activity"/>
    <property type="evidence" value="ECO:0007669"/>
    <property type="project" value="TreeGrafter"/>
</dbReference>
<comment type="caution">
    <text evidence="2">The sequence shown here is derived from an EMBL/GenBank/DDBJ whole genome shotgun (WGS) entry which is preliminary data.</text>
</comment>
<organism evidence="2 3">
    <name type="scientific">Perilla frutescens var. hirtella</name>
    <name type="common">Perilla citriodora</name>
    <name type="synonym">Perilla setoyensis</name>
    <dbReference type="NCBI Taxonomy" id="608512"/>
    <lineage>
        <taxon>Eukaryota</taxon>
        <taxon>Viridiplantae</taxon>
        <taxon>Streptophyta</taxon>
        <taxon>Embryophyta</taxon>
        <taxon>Tracheophyta</taxon>
        <taxon>Spermatophyta</taxon>
        <taxon>Magnoliopsida</taxon>
        <taxon>eudicotyledons</taxon>
        <taxon>Gunneridae</taxon>
        <taxon>Pentapetalae</taxon>
        <taxon>asterids</taxon>
        <taxon>lamiids</taxon>
        <taxon>Lamiales</taxon>
        <taxon>Lamiaceae</taxon>
        <taxon>Nepetoideae</taxon>
        <taxon>Elsholtzieae</taxon>
        <taxon>Perilla</taxon>
    </lineage>
</organism>
<dbReference type="InterPro" id="IPR027417">
    <property type="entry name" value="P-loop_NTPase"/>
</dbReference>
<sequence length="702" mass="78728">MSRQAILVSKSAADITSPHSPSHFKLHPSSHPIRSTRSAGSPVTAWSKKLGEYVKGDNKRNSSLTEESLQEFNRRNALAAARYNSSSPYYKGLTDFTLDINREKQSVLNPVRQSNAASPYYKGLTDFSLVINKEKLSGSSPGRESQAESSISSGSRSSFTVKVQEWGSSWFTTKKHEISHDGCASKTTEKAAAAKKAKAKEKRNDPESERENATLLGMKSEETMASEKPLRERDSEPLPMLPLSPRNTPSPESLLYPLSQETPPTAQPFPSPLPTPLSEMQIAPTSPMVVQSSAQQTPSAGGVAYENQETNTNGNESKFTWAEKYRPLRLQDFLCNSKAAVELQAVVRNCHEKGEECGHFIFEGNPGVGKRTMIWALLREAFGADKVQAREECKEFYLKGEAVESIHVNLMVSPQHTEVNFSELKGYAKHVIYELINEKNQKLSNEVLHSSPKNCRAIILYEADKLSTDALSYVKWMLEKFKGCNKVFFCCSDASKLESIKPLCRCIRLLEPTNEEVLKVLASIAIQEGIELPQQLANKITENCRNNLRQAIRSFEATWNFKSSLKGAQLIRTGWEDTIANIARNAVKEQSPKQLYKIRQELQILIEHNVAPGFVFRALTAELKIILPQQFLPQFDKLYNDCKKNQATTKYLASEHQLEESGKGLNDPRKNVQEFMRIEEPKNFLGNTLITIGFSIHNEESM</sequence>
<dbReference type="Gene3D" id="3.40.50.300">
    <property type="entry name" value="P-loop containing nucleotide triphosphate hydrolases"/>
    <property type="match status" value="1"/>
</dbReference>
<dbReference type="GO" id="GO:0006281">
    <property type="term" value="P:DNA repair"/>
    <property type="evidence" value="ECO:0007669"/>
    <property type="project" value="TreeGrafter"/>
</dbReference>
<dbReference type="GO" id="GO:0003677">
    <property type="term" value="F:DNA binding"/>
    <property type="evidence" value="ECO:0007669"/>
    <property type="project" value="InterPro"/>
</dbReference>
<evidence type="ECO:0000313" key="3">
    <source>
        <dbReference type="Proteomes" id="UP001190926"/>
    </source>
</evidence>
<feature type="region of interest" description="Disordered" evidence="1">
    <location>
        <begin position="177"/>
        <end position="251"/>
    </location>
</feature>
<dbReference type="AlphaFoldDB" id="A0AAD4NWY5"/>
<proteinExistence type="predicted"/>
<name>A0AAD4NWY5_PERFH</name>
<dbReference type="InterPro" id="IPR050238">
    <property type="entry name" value="DNA_Rep/Repair_Clamp_Loader"/>
</dbReference>
<dbReference type="FunFam" id="1.10.8.60:FF:000030">
    <property type="entry name" value="replication factor C subunit 3"/>
    <property type="match status" value="1"/>
</dbReference>
<dbReference type="PANTHER" id="PTHR11669">
    <property type="entry name" value="REPLICATION FACTOR C / DNA POLYMERASE III GAMMA-TAU SUBUNIT"/>
    <property type="match status" value="1"/>
</dbReference>
<dbReference type="GO" id="GO:0005634">
    <property type="term" value="C:nucleus"/>
    <property type="evidence" value="ECO:0007669"/>
    <property type="project" value="TreeGrafter"/>
</dbReference>
<evidence type="ECO:0000256" key="1">
    <source>
        <dbReference type="SAM" id="MobiDB-lite"/>
    </source>
</evidence>